<reference evidence="1 2" key="1">
    <citation type="submission" date="2021-04" db="EMBL/GenBank/DDBJ databases">
        <authorList>
            <person name="De Guttry C."/>
            <person name="Zahm M."/>
            <person name="Klopp C."/>
            <person name="Cabau C."/>
            <person name="Louis A."/>
            <person name="Berthelot C."/>
            <person name="Parey E."/>
            <person name="Roest Crollius H."/>
            <person name="Montfort J."/>
            <person name="Robinson-Rechavi M."/>
            <person name="Bucao C."/>
            <person name="Bouchez O."/>
            <person name="Gislard M."/>
            <person name="Lluch J."/>
            <person name="Milhes M."/>
            <person name="Lampietro C."/>
            <person name="Lopez Roques C."/>
            <person name="Donnadieu C."/>
            <person name="Braasch I."/>
            <person name="Desvignes T."/>
            <person name="Postlethwait J."/>
            <person name="Bobe J."/>
            <person name="Wedekind C."/>
            <person name="Guiguen Y."/>
        </authorList>
    </citation>
    <scope>NUCLEOTIDE SEQUENCE [LARGE SCALE GENOMIC DNA]</scope>
    <source>
        <strain evidence="1">Cs_M1</strain>
        <tissue evidence="1">Blood</tissue>
    </source>
</reference>
<comment type="caution">
    <text evidence="1">The sequence shown here is derived from an EMBL/GenBank/DDBJ whole genome shotgun (WGS) entry which is preliminary data.</text>
</comment>
<evidence type="ECO:0000313" key="1">
    <source>
        <dbReference type="EMBL" id="KAK6325774.1"/>
    </source>
</evidence>
<dbReference type="PANTHER" id="PTHR47510:SF3">
    <property type="entry name" value="ENDO_EXONUCLEASE_PHOSPHATASE DOMAIN-CONTAINING PROTEIN"/>
    <property type="match status" value="1"/>
</dbReference>
<dbReference type="AlphaFoldDB" id="A0AAN8R715"/>
<dbReference type="PANTHER" id="PTHR47510">
    <property type="entry name" value="REVERSE TRANSCRIPTASE DOMAIN-CONTAINING PROTEIN"/>
    <property type="match status" value="1"/>
</dbReference>
<organism evidence="1 2">
    <name type="scientific">Coregonus suidteri</name>
    <dbReference type="NCBI Taxonomy" id="861788"/>
    <lineage>
        <taxon>Eukaryota</taxon>
        <taxon>Metazoa</taxon>
        <taxon>Chordata</taxon>
        <taxon>Craniata</taxon>
        <taxon>Vertebrata</taxon>
        <taxon>Euteleostomi</taxon>
        <taxon>Actinopterygii</taxon>
        <taxon>Neopterygii</taxon>
        <taxon>Teleostei</taxon>
        <taxon>Protacanthopterygii</taxon>
        <taxon>Salmoniformes</taxon>
        <taxon>Salmonidae</taxon>
        <taxon>Coregoninae</taxon>
        <taxon>Coregonus</taxon>
    </lineage>
</organism>
<dbReference type="EMBL" id="JAGTTL010000003">
    <property type="protein sequence ID" value="KAK6325774.1"/>
    <property type="molecule type" value="Genomic_DNA"/>
</dbReference>
<name>A0AAN8R715_9TELE</name>
<proteinExistence type="predicted"/>
<gene>
    <name evidence="1" type="ORF">J4Q44_G00051160</name>
</gene>
<accession>A0AAN8R715</accession>
<dbReference type="Proteomes" id="UP001356427">
    <property type="component" value="Unassembled WGS sequence"/>
</dbReference>
<sequence>MPIRNKKTTTLDQPWMTERIKAAIRKIQNIFNRWGETMTWRKYRNTVQMIIKEAKTNYYKTEIQDLKKKNPKEWWDFINKGLGQKKTSGGRIQVEGIEDDDVADVLNGFFAETWTSTTPLAIFPLPMSTRQVELCSIGQLKQALIRLSPHKACGPDGIPAWLLKSMQKI</sequence>
<keyword evidence="2" id="KW-1185">Reference proteome</keyword>
<evidence type="ECO:0000313" key="2">
    <source>
        <dbReference type="Proteomes" id="UP001356427"/>
    </source>
</evidence>
<protein>
    <submittedName>
        <fullName evidence="1">Uncharacterized protein</fullName>
    </submittedName>
</protein>